<gene>
    <name evidence="8" type="primary">tilS</name>
    <name evidence="10" type="ORF">FC89_GL001851</name>
</gene>
<keyword evidence="4 8" id="KW-0819">tRNA processing</keyword>
<dbReference type="HAMAP" id="MF_01161">
    <property type="entry name" value="tRNA_Ile_lys_synt"/>
    <property type="match status" value="1"/>
</dbReference>
<dbReference type="GO" id="GO:0005524">
    <property type="term" value="F:ATP binding"/>
    <property type="evidence" value="ECO:0007669"/>
    <property type="project" value="UniProtKB-KW"/>
</dbReference>
<comment type="caution">
    <text evidence="10">The sequence shown here is derived from an EMBL/GenBank/DDBJ whole genome shotgun (WGS) entry which is preliminary data.</text>
</comment>
<evidence type="ECO:0000256" key="2">
    <source>
        <dbReference type="ARBA" id="ARBA00022490"/>
    </source>
</evidence>
<comment type="caution">
    <text evidence="8">Lacks conserved residue(s) required for the propagation of feature annotation.</text>
</comment>
<dbReference type="STRING" id="1423750.FC89_GL001851"/>
<keyword evidence="6" id="KW-0067">ATP-binding</keyword>
<dbReference type="NCBIfam" id="TIGR02432">
    <property type="entry name" value="lysidine_TilS_N"/>
    <property type="match status" value="1"/>
</dbReference>
<dbReference type="GO" id="GO:0032267">
    <property type="term" value="F:tRNA(Ile)-lysidine synthase activity"/>
    <property type="evidence" value="ECO:0007669"/>
    <property type="project" value="UniProtKB-EC"/>
</dbReference>
<comment type="similarity">
    <text evidence="8">Belongs to the tRNA(Ile)-lysidine synthase family.</text>
</comment>
<dbReference type="InterPro" id="IPR014729">
    <property type="entry name" value="Rossmann-like_a/b/a_fold"/>
</dbReference>
<evidence type="ECO:0000256" key="1">
    <source>
        <dbReference type="ARBA" id="ARBA00004496"/>
    </source>
</evidence>
<dbReference type="PANTHER" id="PTHR43033">
    <property type="entry name" value="TRNA(ILE)-LYSIDINE SYNTHASE-RELATED"/>
    <property type="match status" value="1"/>
</dbReference>
<dbReference type="InterPro" id="IPR011063">
    <property type="entry name" value="TilS/TtcA_N"/>
</dbReference>
<dbReference type="AlphaFoldDB" id="A0A0R1VXD5"/>
<keyword evidence="2 8" id="KW-0963">Cytoplasm</keyword>
<dbReference type="InterPro" id="IPR012795">
    <property type="entry name" value="tRNA_Ile_lys_synt_N"/>
</dbReference>
<keyword evidence="11" id="KW-1185">Reference proteome</keyword>
<dbReference type="GO" id="GO:0005737">
    <property type="term" value="C:cytoplasm"/>
    <property type="evidence" value="ECO:0007669"/>
    <property type="project" value="UniProtKB-SubCell"/>
</dbReference>
<protein>
    <recommendedName>
        <fullName evidence="8">tRNA(Ile)-lysidine synthase</fullName>
        <ecNumber evidence="8">6.3.4.19</ecNumber>
    </recommendedName>
    <alternativeName>
        <fullName evidence="8">tRNA(Ile)-2-lysyl-cytidine synthase</fullName>
    </alternativeName>
    <alternativeName>
        <fullName evidence="8">tRNA(Ile)-lysidine synthetase</fullName>
    </alternativeName>
</protein>
<dbReference type="InterPro" id="IPR012094">
    <property type="entry name" value="tRNA_Ile_lys_synt"/>
</dbReference>
<dbReference type="SUPFAM" id="SSF52402">
    <property type="entry name" value="Adenine nucleotide alpha hydrolases-like"/>
    <property type="match status" value="1"/>
</dbReference>
<feature type="domain" description="Lysidine-tRNA(Ile) synthetase C-terminal" evidence="9">
    <location>
        <begin position="380"/>
        <end position="452"/>
    </location>
</feature>
<evidence type="ECO:0000256" key="3">
    <source>
        <dbReference type="ARBA" id="ARBA00022598"/>
    </source>
</evidence>
<dbReference type="NCBIfam" id="TIGR02433">
    <property type="entry name" value="lysidine_TilS_C"/>
    <property type="match status" value="1"/>
</dbReference>
<evidence type="ECO:0000256" key="8">
    <source>
        <dbReference type="HAMAP-Rule" id="MF_01161"/>
    </source>
</evidence>
<accession>A0A0R1VXD5</accession>
<evidence type="ECO:0000256" key="7">
    <source>
        <dbReference type="ARBA" id="ARBA00048539"/>
    </source>
</evidence>
<proteinExistence type="inferred from homology"/>
<dbReference type="EMBL" id="AZGB01000002">
    <property type="protein sequence ID" value="KRM08164.1"/>
    <property type="molecule type" value="Genomic_DNA"/>
</dbReference>
<evidence type="ECO:0000313" key="10">
    <source>
        <dbReference type="EMBL" id="KRM08164.1"/>
    </source>
</evidence>
<keyword evidence="3 8" id="KW-0436">Ligase</keyword>
<evidence type="ECO:0000256" key="5">
    <source>
        <dbReference type="ARBA" id="ARBA00022741"/>
    </source>
</evidence>
<dbReference type="Proteomes" id="UP000051451">
    <property type="component" value="Unassembled WGS sequence"/>
</dbReference>
<dbReference type="SUPFAM" id="SSF56037">
    <property type="entry name" value="PheT/TilS domain"/>
    <property type="match status" value="1"/>
</dbReference>
<sequence>MILMDMMNRFQQNFVKLNQAEKVLAAVSTGVDSMVMLQLLLKLPKKIRPQVSVAYVNHRLRPASAQETEFIRSFCQKHHLPLFTTDWSPQQHPAHGIEAAARDFRYKFFAQIMQKQGISELLTAHHQDDQVETFMLKLIRGGQLQQLTGIAARRCFSAQAGSWILRPMLPFSKAEIRAYAVEQRIKYFEDETNFELKVLRNRLRNRFIPELVEENPQFKEHIINYQSQLACLQAAMKPLLEQRLQTIKTAKHTYSLTNWQQQPLAWQQLLLEKILSIPTAKITHGQQQQASELLNNSQKPQGRIDLEGNWLFFKEYDHFGVTYSQANLTAVSTDFCQQLRLGEWQHLEDGSQVGLFEWNSGMLHPKDLVFRLPTDQRFPLQIRHRQKGDRLVTAVGKQKVKKILIDLKLSKVQRSKLWIVADKKNRPIWLVGVKRGYLSEAAVNGRMLYMIIFRNEVAL</sequence>
<dbReference type="SMART" id="SM00977">
    <property type="entry name" value="TilS_C"/>
    <property type="match status" value="1"/>
</dbReference>
<name>A0A0R1VXD5_9LACO</name>
<comment type="subcellular location">
    <subcellularLocation>
        <location evidence="1 8">Cytoplasm</location>
    </subcellularLocation>
</comment>
<dbReference type="InterPro" id="IPR012796">
    <property type="entry name" value="Lysidine-tRNA-synth_C"/>
</dbReference>
<dbReference type="CDD" id="cd01992">
    <property type="entry name" value="TilS_N"/>
    <property type="match status" value="1"/>
</dbReference>
<evidence type="ECO:0000259" key="9">
    <source>
        <dbReference type="SMART" id="SM00977"/>
    </source>
</evidence>
<dbReference type="PANTHER" id="PTHR43033:SF1">
    <property type="entry name" value="TRNA(ILE)-LYSIDINE SYNTHASE-RELATED"/>
    <property type="match status" value="1"/>
</dbReference>
<evidence type="ECO:0000313" key="11">
    <source>
        <dbReference type="Proteomes" id="UP000051451"/>
    </source>
</evidence>
<reference evidence="10 11" key="1">
    <citation type="journal article" date="2015" name="Genome Announc.">
        <title>Expanding the biotechnology potential of lactobacilli through comparative genomics of 213 strains and associated genera.</title>
        <authorList>
            <person name="Sun Z."/>
            <person name="Harris H.M."/>
            <person name="McCann A."/>
            <person name="Guo C."/>
            <person name="Argimon S."/>
            <person name="Zhang W."/>
            <person name="Yang X."/>
            <person name="Jeffery I.B."/>
            <person name="Cooney J.C."/>
            <person name="Kagawa T.F."/>
            <person name="Liu W."/>
            <person name="Song Y."/>
            <person name="Salvetti E."/>
            <person name="Wrobel A."/>
            <person name="Rasinkangas P."/>
            <person name="Parkhill J."/>
            <person name="Rea M.C."/>
            <person name="O'Sullivan O."/>
            <person name="Ritari J."/>
            <person name="Douillard F.P."/>
            <person name="Paul Ross R."/>
            <person name="Yang R."/>
            <person name="Briner A.E."/>
            <person name="Felis G.E."/>
            <person name="de Vos W.M."/>
            <person name="Barrangou R."/>
            <person name="Klaenhammer T.R."/>
            <person name="Caufield P.W."/>
            <person name="Cui Y."/>
            <person name="Zhang H."/>
            <person name="O'Toole P.W."/>
        </authorList>
    </citation>
    <scope>NUCLEOTIDE SEQUENCE [LARGE SCALE GENOMIC DNA]</scope>
    <source>
        <strain evidence="10 11">DSM 18630</strain>
    </source>
</reference>
<dbReference type="Gene3D" id="3.40.50.620">
    <property type="entry name" value="HUPs"/>
    <property type="match status" value="1"/>
</dbReference>
<keyword evidence="5" id="KW-0547">Nucleotide-binding</keyword>
<comment type="catalytic activity">
    <reaction evidence="7 8">
        <text>cytidine(34) in tRNA(Ile2) + L-lysine + ATP = lysidine(34) in tRNA(Ile2) + AMP + diphosphate + H(+)</text>
        <dbReference type="Rhea" id="RHEA:43744"/>
        <dbReference type="Rhea" id="RHEA-COMP:10625"/>
        <dbReference type="Rhea" id="RHEA-COMP:10670"/>
        <dbReference type="ChEBI" id="CHEBI:15378"/>
        <dbReference type="ChEBI" id="CHEBI:30616"/>
        <dbReference type="ChEBI" id="CHEBI:32551"/>
        <dbReference type="ChEBI" id="CHEBI:33019"/>
        <dbReference type="ChEBI" id="CHEBI:82748"/>
        <dbReference type="ChEBI" id="CHEBI:83665"/>
        <dbReference type="ChEBI" id="CHEBI:456215"/>
        <dbReference type="EC" id="6.3.4.19"/>
    </reaction>
</comment>
<dbReference type="EC" id="6.3.4.19" evidence="8"/>
<comment type="function">
    <text evidence="8">Ligates lysine onto the cytidine present at position 34 of the AUA codon-specific tRNA(Ile) that contains the anticodon CAU, in an ATP-dependent manner. Cytidine is converted to lysidine, thus changing the amino acid specificity of the tRNA from methionine to isoleucine.</text>
</comment>
<organism evidence="10 11">
    <name type="scientific">Liquorilactobacillus ghanensis DSM 18630</name>
    <dbReference type="NCBI Taxonomy" id="1423750"/>
    <lineage>
        <taxon>Bacteria</taxon>
        <taxon>Bacillati</taxon>
        <taxon>Bacillota</taxon>
        <taxon>Bacilli</taxon>
        <taxon>Lactobacillales</taxon>
        <taxon>Lactobacillaceae</taxon>
        <taxon>Liquorilactobacillus</taxon>
    </lineage>
</organism>
<evidence type="ECO:0000256" key="6">
    <source>
        <dbReference type="ARBA" id="ARBA00022840"/>
    </source>
</evidence>
<evidence type="ECO:0000256" key="4">
    <source>
        <dbReference type="ARBA" id="ARBA00022694"/>
    </source>
</evidence>
<dbReference type="PATRIC" id="fig|1423750.3.peg.1895"/>
<dbReference type="Pfam" id="PF01171">
    <property type="entry name" value="ATP_bind_3"/>
    <property type="match status" value="1"/>
</dbReference>
<dbReference type="GO" id="GO:0006400">
    <property type="term" value="P:tRNA modification"/>
    <property type="evidence" value="ECO:0007669"/>
    <property type="project" value="UniProtKB-UniRule"/>
</dbReference>